<proteinExistence type="predicted"/>
<dbReference type="Proteomes" id="UP001157502">
    <property type="component" value="Chromosome 21"/>
</dbReference>
<reference evidence="1" key="1">
    <citation type="submission" date="2021-05" db="EMBL/GenBank/DDBJ databases">
        <authorList>
            <person name="Pan Q."/>
            <person name="Jouanno E."/>
            <person name="Zahm M."/>
            <person name="Klopp C."/>
            <person name="Cabau C."/>
            <person name="Louis A."/>
            <person name="Berthelot C."/>
            <person name="Parey E."/>
            <person name="Roest Crollius H."/>
            <person name="Montfort J."/>
            <person name="Robinson-Rechavi M."/>
            <person name="Bouchez O."/>
            <person name="Lampietro C."/>
            <person name="Lopez Roques C."/>
            <person name="Donnadieu C."/>
            <person name="Postlethwait J."/>
            <person name="Bobe J."/>
            <person name="Dillon D."/>
            <person name="Chandos A."/>
            <person name="von Hippel F."/>
            <person name="Guiguen Y."/>
        </authorList>
    </citation>
    <scope>NUCLEOTIDE SEQUENCE</scope>
    <source>
        <strain evidence="1">YG-Jan2019</strain>
    </source>
</reference>
<organism evidence="1 2">
    <name type="scientific">Dallia pectoralis</name>
    <name type="common">Alaska blackfish</name>
    <dbReference type="NCBI Taxonomy" id="75939"/>
    <lineage>
        <taxon>Eukaryota</taxon>
        <taxon>Metazoa</taxon>
        <taxon>Chordata</taxon>
        <taxon>Craniata</taxon>
        <taxon>Vertebrata</taxon>
        <taxon>Euteleostomi</taxon>
        <taxon>Actinopterygii</taxon>
        <taxon>Neopterygii</taxon>
        <taxon>Teleostei</taxon>
        <taxon>Protacanthopterygii</taxon>
        <taxon>Esociformes</taxon>
        <taxon>Umbridae</taxon>
        <taxon>Dallia</taxon>
    </lineage>
</organism>
<protein>
    <submittedName>
        <fullName evidence="1">Uncharacterized protein</fullName>
    </submittedName>
</protein>
<dbReference type="EMBL" id="CM055748">
    <property type="protein sequence ID" value="KAJ7995385.1"/>
    <property type="molecule type" value="Genomic_DNA"/>
</dbReference>
<evidence type="ECO:0000313" key="2">
    <source>
        <dbReference type="Proteomes" id="UP001157502"/>
    </source>
</evidence>
<accession>A0ACC2FVW3</accession>
<comment type="caution">
    <text evidence="1">The sequence shown here is derived from an EMBL/GenBank/DDBJ whole genome shotgun (WGS) entry which is preliminary data.</text>
</comment>
<keyword evidence="2" id="KW-1185">Reference proteome</keyword>
<gene>
    <name evidence="1" type="ORF">DPEC_G00244020</name>
</gene>
<sequence length="519" mass="57166">MLLLPDLVVLATLALTVKADTPVCKAYGTKELSQFSKEGDINIGGNFSFHQKPVEVKPTLLVNPGSIQCEWLNPDELQYAQTMIFAIEEINNSSELLPEFSLGYRIFDSCPNIPLSVRASLALMNGHEEGLQRCSKTSTAHAVIGDTTSTSTIGIARTMGPFLIPVISHSATCACLSNRREYPSFFRTVPSDLYQNVALAKLVKHFGWTWVGAIRSNSDYGNNGMATFLEAAAREGVCVEYSVAIYRTDPRDWFLEVVDIIKRSTSKVIVAFAEGNDLEILFKELFWQNVTGLQWVGSEGWVTYRNLALPVHYAVAQGAVGFAVPNAVIPGLGKFLANSQPSTRPGDRGLVEFWETTFGCKMTPGSLGSSVQACTGRESLRETNSRYADVSDSSLLNNIYKAVYALGHALHQLTNCQSGQGPFENGTCADKKHIEPWQLLHYLQKVNFTTQNGERVSFDDQGDPPARYTLVNWQMDSTGSIVFQTIGHYDASQTEGQQFQMNENVSAVWAGNQTEVTTF</sequence>
<name>A0ACC2FVW3_DALPE</name>
<evidence type="ECO:0000313" key="1">
    <source>
        <dbReference type="EMBL" id="KAJ7995385.1"/>
    </source>
</evidence>